<protein>
    <submittedName>
        <fullName evidence="2">Uncharacterized protein</fullName>
    </submittedName>
</protein>
<evidence type="ECO:0000313" key="2">
    <source>
        <dbReference type="EMBL" id="VTP01583.1"/>
    </source>
</evidence>
<sequence>MAPSKPRVRRPKPLPRSCVRPRSGRRESPVSIVAGQAMPGLGRPYEAGQSPAWWQGPHGPPLERGCESQDVVMPTATNTYTTPVPADMRNAGIRQQNHPRQGCGSTEWPLELAPAQSMRRTGFRWSLAAKRQSHGYRSPAQSPAPPPHRWRLPPVRDRSVGRADAARCIGEERERRRKPRVPRPRALPMFAGQSRAVVHAKRRATTTSVYTCDHFPARLSPRAIICAPRRPRRATSTL</sequence>
<feature type="compositionally biased region" description="Basic residues" evidence="1">
    <location>
        <begin position="1"/>
        <end position="13"/>
    </location>
</feature>
<gene>
    <name evidence="2" type="ORF">BIN_B_04114</name>
</gene>
<dbReference type="AlphaFoldDB" id="A0A653EW74"/>
<accession>A0A653EW74</accession>
<proteinExistence type="predicted"/>
<organism evidence="2">
    <name type="scientific">Mycobacterium riyadhense</name>
    <dbReference type="NCBI Taxonomy" id="486698"/>
    <lineage>
        <taxon>Bacteria</taxon>
        <taxon>Bacillati</taxon>
        <taxon>Actinomycetota</taxon>
        <taxon>Actinomycetes</taxon>
        <taxon>Mycobacteriales</taxon>
        <taxon>Mycobacteriaceae</taxon>
        <taxon>Mycobacterium</taxon>
    </lineage>
</organism>
<name>A0A653EW74_9MYCO</name>
<feature type="region of interest" description="Disordered" evidence="1">
    <location>
        <begin position="1"/>
        <end position="87"/>
    </location>
</feature>
<feature type="compositionally biased region" description="Basic and acidic residues" evidence="1">
    <location>
        <begin position="154"/>
        <end position="164"/>
    </location>
</feature>
<reference evidence="2" key="1">
    <citation type="submission" date="2019-05" db="EMBL/GenBank/DDBJ databases">
        <authorList>
            <person name="Naeem R."/>
            <person name="Antony C."/>
            <person name="Guan Q."/>
        </authorList>
    </citation>
    <scope>NUCLEOTIDE SEQUENCE</scope>
    <source>
        <strain evidence="2">2</strain>
    </source>
</reference>
<dbReference type="EMBL" id="LR589118">
    <property type="protein sequence ID" value="VTP01583.1"/>
    <property type="molecule type" value="Genomic_DNA"/>
</dbReference>
<feature type="region of interest" description="Disordered" evidence="1">
    <location>
        <begin position="131"/>
        <end position="164"/>
    </location>
</feature>
<evidence type="ECO:0000256" key="1">
    <source>
        <dbReference type="SAM" id="MobiDB-lite"/>
    </source>
</evidence>